<evidence type="ECO:0000256" key="3">
    <source>
        <dbReference type="ARBA" id="ARBA00022989"/>
    </source>
</evidence>
<feature type="transmembrane region" description="Helical" evidence="9">
    <location>
        <begin position="43"/>
        <end position="67"/>
    </location>
</feature>
<keyword evidence="7 8" id="KW-0807">Transducer</keyword>
<feature type="domain" description="G-protein coupled receptors family 1 profile" evidence="10">
    <location>
        <begin position="659"/>
        <end position="916"/>
    </location>
</feature>
<dbReference type="AlphaFoldDB" id="A0A3M6TA38"/>
<dbReference type="InterPro" id="IPR017452">
    <property type="entry name" value="GPCR_Rhodpsn_7TM"/>
</dbReference>
<accession>A0A3M6TA38</accession>
<feature type="domain" description="G-protein coupled receptors family 1 profile" evidence="10">
    <location>
        <begin position="361"/>
        <end position="614"/>
    </location>
</feature>
<dbReference type="InterPro" id="IPR000276">
    <property type="entry name" value="GPCR_Rhodpsn"/>
</dbReference>
<feature type="domain" description="G-protein coupled receptors family 1 profile" evidence="10">
    <location>
        <begin position="59"/>
        <end position="310"/>
    </location>
</feature>
<dbReference type="SUPFAM" id="SSF81321">
    <property type="entry name" value="Family A G protein-coupled receptor-like"/>
    <property type="match status" value="3"/>
</dbReference>
<dbReference type="OrthoDB" id="5986702at2759"/>
<dbReference type="CDD" id="cd00637">
    <property type="entry name" value="7tm_classA_rhodopsin-like"/>
    <property type="match status" value="3"/>
</dbReference>
<protein>
    <recommendedName>
        <fullName evidence="10">G-protein coupled receptors family 1 profile domain-containing protein</fullName>
    </recommendedName>
</protein>
<dbReference type="PANTHER" id="PTHR45695">
    <property type="entry name" value="LEUCOKININ RECEPTOR-RELATED"/>
    <property type="match status" value="1"/>
</dbReference>
<dbReference type="Gene3D" id="1.20.1070.10">
    <property type="entry name" value="Rhodopsin 7-helix transmembrane proteins"/>
    <property type="match status" value="3"/>
</dbReference>
<evidence type="ECO:0000256" key="9">
    <source>
        <dbReference type="SAM" id="Phobius"/>
    </source>
</evidence>
<feature type="transmembrane region" description="Helical" evidence="9">
    <location>
        <begin position="598"/>
        <end position="617"/>
    </location>
</feature>
<feature type="transmembrane region" description="Helical" evidence="9">
    <location>
        <begin position="209"/>
        <end position="234"/>
    </location>
</feature>
<evidence type="ECO:0000313" key="12">
    <source>
        <dbReference type="Proteomes" id="UP000275408"/>
    </source>
</evidence>
<feature type="transmembrane region" description="Helical" evidence="9">
    <location>
        <begin position="772"/>
        <end position="789"/>
    </location>
</feature>
<comment type="subcellular location">
    <subcellularLocation>
        <location evidence="1">Membrane</location>
        <topology evidence="1">Multi-pass membrane protein</topology>
    </subcellularLocation>
</comment>
<keyword evidence="4 8" id="KW-0297">G-protein coupled receptor</keyword>
<name>A0A3M6TA38_POCDA</name>
<dbReference type="GO" id="GO:0004930">
    <property type="term" value="F:G protein-coupled receptor activity"/>
    <property type="evidence" value="ECO:0007669"/>
    <property type="project" value="UniProtKB-KW"/>
</dbReference>
<keyword evidence="2 8" id="KW-0812">Transmembrane</keyword>
<feature type="transmembrane region" description="Helical" evidence="9">
    <location>
        <begin position="108"/>
        <end position="126"/>
    </location>
</feature>
<keyword evidence="5 9" id="KW-0472">Membrane</keyword>
<evidence type="ECO:0000256" key="7">
    <source>
        <dbReference type="ARBA" id="ARBA00023224"/>
    </source>
</evidence>
<feature type="transmembrane region" description="Helical" evidence="9">
    <location>
        <begin position="164"/>
        <end position="181"/>
    </location>
</feature>
<feature type="transmembrane region" description="Helical" evidence="9">
    <location>
        <begin position="559"/>
        <end position="577"/>
    </location>
</feature>
<keyword evidence="12" id="KW-1185">Reference proteome</keyword>
<dbReference type="Pfam" id="PF00001">
    <property type="entry name" value="7tm_1"/>
    <property type="match status" value="3"/>
</dbReference>
<evidence type="ECO:0000256" key="2">
    <source>
        <dbReference type="ARBA" id="ARBA00022692"/>
    </source>
</evidence>
<feature type="transmembrane region" description="Helical" evidence="9">
    <location>
        <begin position="809"/>
        <end position="830"/>
    </location>
</feature>
<feature type="transmembrane region" description="Helical" evidence="9">
    <location>
        <begin position="347"/>
        <end position="371"/>
    </location>
</feature>
<keyword evidence="3 9" id="KW-1133">Transmembrane helix</keyword>
<comment type="similarity">
    <text evidence="8">Belongs to the G-protein coupled receptor 1 family.</text>
</comment>
<dbReference type="Proteomes" id="UP000275408">
    <property type="component" value="Unassembled WGS sequence"/>
</dbReference>
<evidence type="ECO:0000313" key="11">
    <source>
        <dbReference type="EMBL" id="RMX38286.1"/>
    </source>
</evidence>
<dbReference type="PROSITE" id="PS00237">
    <property type="entry name" value="G_PROTEIN_RECEP_F1_1"/>
    <property type="match status" value="3"/>
</dbReference>
<dbReference type="PROSITE" id="PS50262">
    <property type="entry name" value="G_PROTEIN_RECEP_F1_2"/>
    <property type="match status" value="3"/>
</dbReference>
<evidence type="ECO:0000256" key="8">
    <source>
        <dbReference type="RuleBase" id="RU000688"/>
    </source>
</evidence>
<evidence type="ECO:0000259" key="10">
    <source>
        <dbReference type="PROSITE" id="PS50262"/>
    </source>
</evidence>
<dbReference type="PRINTS" id="PR00237">
    <property type="entry name" value="GPCRRHODOPSN"/>
</dbReference>
<feature type="transmembrane region" description="Helical" evidence="9">
    <location>
        <begin position="425"/>
        <end position="449"/>
    </location>
</feature>
<feature type="transmembrane region" description="Helical" evidence="9">
    <location>
        <begin position="132"/>
        <end position="152"/>
    </location>
</feature>
<feature type="transmembrane region" description="Helical" evidence="9">
    <location>
        <begin position="726"/>
        <end position="751"/>
    </location>
</feature>
<evidence type="ECO:0000256" key="6">
    <source>
        <dbReference type="ARBA" id="ARBA00023170"/>
    </source>
</evidence>
<comment type="caution">
    <text evidence="11">The sequence shown here is derived from an EMBL/GenBank/DDBJ whole genome shotgun (WGS) entry which is preliminary data.</text>
</comment>
<reference evidence="11 12" key="1">
    <citation type="journal article" date="2018" name="Sci. Rep.">
        <title>Comparative analysis of the Pocillopora damicornis genome highlights role of immune system in coral evolution.</title>
        <authorList>
            <person name="Cunning R."/>
            <person name="Bay R.A."/>
            <person name="Gillette P."/>
            <person name="Baker A.C."/>
            <person name="Traylor-Knowles N."/>
        </authorList>
    </citation>
    <scope>NUCLEOTIDE SEQUENCE [LARGE SCALE GENOMIC DNA]</scope>
    <source>
        <strain evidence="11">RSMAS</strain>
        <tissue evidence="11">Whole animal</tissue>
    </source>
</reference>
<evidence type="ECO:0000256" key="5">
    <source>
        <dbReference type="ARBA" id="ARBA00023136"/>
    </source>
</evidence>
<feature type="transmembrane region" description="Helical" evidence="9">
    <location>
        <begin position="290"/>
        <end position="313"/>
    </location>
</feature>
<evidence type="ECO:0000256" key="1">
    <source>
        <dbReference type="ARBA" id="ARBA00004141"/>
    </source>
</evidence>
<feature type="transmembrane region" description="Helical" evidence="9">
    <location>
        <begin position="679"/>
        <end position="701"/>
    </location>
</feature>
<feature type="transmembrane region" description="Helical" evidence="9">
    <location>
        <begin position="897"/>
        <end position="919"/>
    </location>
</feature>
<feature type="transmembrane region" description="Helical" evidence="9">
    <location>
        <begin position="644"/>
        <end position="667"/>
    </location>
</feature>
<feature type="transmembrane region" description="Helical" evidence="9">
    <location>
        <begin position="391"/>
        <end position="413"/>
    </location>
</feature>
<evidence type="ECO:0000256" key="4">
    <source>
        <dbReference type="ARBA" id="ARBA00023040"/>
    </source>
</evidence>
<feature type="transmembrane region" description="Helical" evidence="9">
    <location>
        <begin position="509"/>
        <end position="529"/>
    </location>
</feature>
<organism evidence="11 12">
    <name type="scientific">Pocillopora damicornis</name>
    <name type="common">Cauliflower coral</name>
    <name type="synonym">Millepora damicornis</name>
    <dbReference type="NCBI Taxonomy" id="46731"/>
    <lineage>
        <taxon>Eukaryota</taxon>
        <taxon>Metazoa</taxon>
        <taxon>Cnidaria</taxon>
        <taxon>Anthozoa</taxon>
        <taxon>Hexacorallia</taxon>
        <taxon>Scleractinia</taxon>
        <taxon>Astrocoeniina</taxon>
        <taxon>Pocilloporidae</taxon>
        <taxon>Pocillopora</taxon>
    </lineage>
</organism>
<sequence length="963" mass="110222">MEIDFISKSDSIDVESMSNSSGVILKEGNATRDSGKEQGHLNLVMYVAYTITFMSSLFGNSVIIYIIRTDNSLKTTTNYLVMNQACVDIFITLSEPVNFLYHSFTGSLWLRGVIGLITCKVYMTSVYSLPDFSVWILAVIAVDRFYAVVLPLRQSPVSQHLKKIMFILWLWSLAWSVPIVIGENFIKVGQSYYCDLYRLVNKWTILNDIHLAVGVLLPFLVIVCLYTAVCYKLWSRKVPGEGANQIEAQRIAKRVTVMMIAVVVLYAFCWFTLFTFFFLNSHHYLQLNGILLFLVMWLPSLFSGLNPYVYLTFSQNFRKACKKILSNCRFPPQDIRKCQVELNMSSLILLTHLILLASLFGNSVLIHIIRADDSLKTTINYLILNQACADLWFTLIGCIGITLQTDQLGYIWFRGNFATITCRSFLSILVIPSLFTSWILVAIAVERFYAVTQPLRRSPLSQHLRKTLVFMWIWSLAGSTNVLVNGMLFKAEPNYYCTVSDKWIIPRSISAIVNVFIPVIIMAVLYTIVCRTLWSREIPGEGTNQNQGQNSATKIARRVSIMMIVIVVLYIVCCFPYDVNLALTSLGFVEVKSNADRFLIMIAITYSSINPYIYLTFNQKFRHAFKKKNNTSTMKATHYHVTPLIYFVYVFTFVLSLVGNSVIIHIIRKDRTMRTTTNWLILSQACVDLYLTMINLLHVFVPFYDFKTLTHLWIGGVFGQITCKSYLASVVISPVFTGWILVPIAVERFYAVIRPFKSSPISQHLKKTIMSVYTWSVACSVNVMVNGVVVEIDKYHYCGLPSGLTRIDIILSTFNISVILLIIMVLYTVVCHKLWSRGVPIEGINQNQRHVESNKKTAKKVTSMMITVVVLYILCWFPLGVLLILNYHGIVHISLNVYFFVTWLTVAFSGTNPYVYFAFAQTFRQAFKRKFDNFYRKCKIDSVLHCSNVRSERVDLESIERRN</sequence>
<dbReference type="GO" id="GO:0005886">
    <property type="term" value="C:plasma membrane"/>
    <property type="evidence" value="ECO:0007669"/>
    <property type="project" value="TreeGrafter"/>
</dbReference>
<dbReference type="SMART" id="SM01381">
    <property type="entry name" value="7TM_GPCR_Srsx"/>
    <property type="match status" value="1"/>
</dbReference>
<dbReference type="PANTHER" id="PTHR45695:SF9">
    <property type="entry name" value="LEUCOKININ RECEPTOR"/>
    <property type="match status" value="1"/>
</dbReference>
<feature type="transmembrane region" description="Helical" evidence="9">
    <location>
        <begin position="469"/>
        <end position="488"/>
    </location>
</feature>
<dbReference type="EMBL" id="RCHS01004030">
    <property type="protein sequence ID" value="RMX38286.1"/>
    <property type="molecule type" value="Genomic_DNA"/>
</dbReference>
<proteinExistence type="inferred from homology"/>
<feature type="transmembrane region" description="Helical" evidence="9">
    <location>
        <begin position="864"/>
        <end position="885"/>
    </location>
</feature>
<feature type="transmembrane region" description="Helical" evidence="9">
    <location>
        <begin position="255"/>
        <end position="278"/>
    </location>
</feature>
<gene>
    <name evidence="11" type="ORF">pdam_00024372</name>
</gene>
<keyword evidence="6 8" id="KW-0675">Receptor</keyword>